<dbReference type="OrthoDB" id="128924at2759"/>
<keyword evidence="4" id="KW-1185">Reference proteome</keyword>
<dbReference type="Proteomes" id="UP001165082">
    <property type="component" value="Unassembled WGS sequence"/>
</dbReference>
<name>A0A9W7AHI1_9STRA</name>
<comment type="caution">
    <text evidence="3">The sequence shown here is derived from an EMBL/GenBank/DDBJ whole genome shotgun (WGS) entry which is preliminary data.</text>
</comment>
<sequence>MAPSPQADSPESHMPFSAFAHIPDLQSLEFAVVLREEGNGEDIVSRMLPMSRIVPGEPKERERRPPPEKISTKEPCMRPECVANLNRINELKEGNEMLKEQLEDVEIEIRQNMSRLEAIEKSNRMSDQQNDELETQMNDLDQQVGVLEIEAEDGIRQKRDLHKKIAQLEAEVAMFLKQKEERDQQREQATKSNQCEVVFGGTSVARPPRDLDIINDEAQMTTPAVDRLFVNSLDVWDRNYGGSPTKQNDFVSSMIRPSTTPGRIFKMPLPKYLEGKPEAARAGLSMKSMKAGMSMEGLKGVTIFGSENKATVFGGRSTRPGSSKRPGSSSSRSRPATSQSARPTSRASSGGWSSRPATSQSNRPTSTRSSRPASRGI</sequence>
<accession>A0A9W7AHI1</accession>
<protein>
    <submittedName>
        <fullName evidence="3">Uncharacterized protein</fullName>
    </submittedName>
</protein>
<dbReference type="AlphaFoldDB" id="A0A9W7AHI1"/>
<feature type="compositionally biased region" description="Polar residues" evidence="2">
    <location>
        <begin position="345"/>
        <end position="357"/>
    </location>
</feature>
<dbReference type="EMBL" id="BRXZ01001425">
    <property type="protein sequence ID" value="GMH70856.1"/>
    <property type="molecule type" value="Genomic_DNA"/>
</dbReference>
<reference evidence="3" key="1">
    <citation type="submission" date="2022-07" db="EMBL/GenBank/DDBJ databases">
        <title>Genome analysis of Parmales, a sister group of diatoms, reveals the evolutionary specialization of diatoms from phago-mixotrophs to photoautotrophs.</title>
        <authorList>
            <person name="Ban H."/>
            <person name="Sato S."/>
            <person name="Yoshikawa S."/>
            <person name="Kazumasa Y."/>
            <person name="Nakamura Y."/>
            <person name="Ichinomiya M."/>
            <person name="Saitoh K."/>
            <person name="Sato N."/>
            <person name="Blanc-Mathieu R."/>
            <person name="Endo H."/>
            <person name="Kuwata A."/>
            <person name="Ogata H."/>
        </authorList>
    </citation>
    <scope>NUCLEOTIDE SEQUENCE</scope>
</reference>
<organism evidence="3 4">
    <name type="scientific">Triparma retinervis</name>
    <dbReference type="NCBI Taxonomy" id="2557542"/>
    <lineage>
        <taxon>Eukaryota</taxon>
        <taxon>Sar</taxon>
        <taxon>Stramenopiles</taxon>
        <taxon>Ochrophyta</taxon>
        <taxon>Bolidophyceae</taxon>
        <taxon>Parmales</taxon>
        <taxon>Triparmaceae</taxon>
        <taxon>Triparma</taxon>
    </lineage>
</organism>
<proteinExistence type="predicted"/>
<evidence type="ECO:0000256" key="2">
    <source>
        <dbReference type="SAM" id="MobiDB-lite"/>
    </source>
</evidence>
<feature type="compositionally biased region" description="Basic and acidic residues" evidence="2">
    <location>
        <begin position="57"/>
        <end position="76"/>
    </location>
</feature>
<feature type="coiled-coil region" evidence="1">
    <location>
        <begin position="88"/>
        <end position="185"/>
    </location>
</feature>
<keyword evidence="1" id="KW-0175">Coiled coil</keyword>
<gene>
    <name evidence="3" type="ORF">TrRE_jg7270</name>
</gene>
<evidence type="ECO:0000313" key="4">
    <source>
        <dbReference type="Proteomes" id="UP001165082"/>
    </source>
</evidence>
<feature type="compositionally biased region" description="Low complexity" evidence="2">
    <location>
        <begin position="358"/>
        <end position="377"/>
    </location>
</feature>
<evidence type="ECO:0000256" key="1">
    <source>
        <dbReference type="SAM" id="Coils"/>
    </source>
</evidence>
<feature type="compositionally biased region" description="Low complexity" evidence="2">
    <location>
        <begin position="314"/>
        <end position="343"/>
    </location>
</feature>
<feature type="region of interest" description="Disordered" evidence="2">
    <location>
        <begin position="45"/>
        <end position="76"/>
    </location>
</feature>
<evidence type="ECO:0000313" key="3">
    <source>
        <dbReference type="EMBL" id="GMH70856.1"/>
    </source>
</evidence>
<feature type="region of interest" description="Disordered" evidence="2">
    <location>
        <begin position="311"/>
        <end position="377"/>
    </location>
</feature>